<evidence type="ECO:0000313" key="2">
    <source>
        <dbReference type="Proteomes" id="UP000324974"/>
    </source>
</evidence>
<organism evidence="1 2">
    <name type="scientific">Limnoglobus roseus</name>
    <dbReference type="NCBI Taxonomy" id="2598579"/>
    <lineage>
        <taxon>Bacteria</taxon>
        <taxon>Pseudomonadati</taxon>
        <taxon>Planctomycetota</taxon>
        <taxon>Planctomycetia</taxon>
        <taxon>Gemmatales</taxon>
        <taxon>Gemmataceae</taxon>
        <taxon>Limnoglobus</taxon>
    </lineage>
</organism>
<dbReference type="Proteomes" id="UP000324974">
    <property type="component" value="Chromosome"/>
</dbReference>
<protein>
    <submittedName>
        <fullName evidence="1">Uncharacterized protein</fullName>
    </submittedName>
</protein>
<sequence>MATILVRFDTKDKALTGSIDGKVLHDLTEVFLTRGSDSEFGCSLSSRTESEPDGMTRLVAAESVEGRPLVGVERQSVRFPEFVLAEARTKTEADIAQFFAAH</sequence>
<accession>A0A5C1AKV9</accession>
<dbReference type="KEGG" id="lrs:PX52LOC_06636"/>
<proteinExistence type="predicted"/>
<name>A0A5C1AKV9_9BACT</name>
<dbReference type="EMBL" id="CP042425">
    <property type="protein sequence ID" value="QEL19560.1"/>
    <property type="molecule type" value="Genomic_DNA"/>
</dbReference>
<dbReference type="RefSeq" id="WP_149113936.1">
    <property type="nucleotide sequence ID" value="NZ_CP042425.1"/>
</dbReference>
<keyword evidence="2" id="KW-1185">Reference proteome</keyword>
<gene>
    <name evidence="1" type="ORF">PX52LOC_06636</name>
</gene>
<dbReference type="AlphaFoldDB" id="A0A5C1AKV9"/>
<evidence type="ECO:0000313" key="1">
    <source>
        <dbReference type="EMBL" id="QEL19560.1"/>
    </source>
</evidence>
<reference evidence="2" key="1">
    <citation type="submission" date="2019-08" db="EMBL/GenBank/DDBJ databases">
        <title>Limnoglobus roseus gen. nov., sp. nov., a novel freshwater planctomycete with a giant genome from the family Gemmataceae.</title>
        <authorList>
            <person name="Kulichevskaya I.S."/>
            <person name="Naumoff D.G."/>
            <person name="Miroshnikov K."/>
            <person name="Ivanova A."/>
            <person name="Philippov D.A."/>
            <person name="Hakobyan A."/>
            <person name="Rijpstra I.C."/>
            <person name="Sinninghe Damste J.S."/>
            <person name="Liesack W."/>
            <person name="Dedysh S.N."/>
        </authorList>
    </citation>
    <scope>NUCLEOTIDE SEQUENCE [LARGE SCALE GENOMIC DNA]</scope>
    <source>
        <strain evidence="2">PX52</strain>
    </source>
</reference>